<dbReference type="Ensembl" id="ENSRFET00010029624.1">
    <property type="protein sequence ID" value="ENSRFEP00010027275.1"/>
    <property type="gene ID" value="ENSRFEG00010018159.1"/>
</dbReference>
<feature type="compositionally biased region" description="Polar residues" evidence="1">
    <location>
        <begin position="292"/>
        <end position="303"/>
    </location>
</feature>
<reference evidence="3" key="5">
    <citation type="submission" date="2025-05" db="UniProtKB">
        <authorList>
            <consortium name="Ensembl"/>
        </authorList>
    </citation>
    <scope>IDENTIFICATION</scope>
</reference>
<feature type="region of interest" description="Disordered" evidence="1">
    <location>
        <begin position="129"/>
        <end position="150"/>
    </location>
</feature>
<feature type="region of interest" description="Disordered" evidence="1">
    <location>
        <begin position="431"/>
        <end position="453"/>
    </location>
</feature>
<feature type="region of interest" description="Disordered" evidence="1">
    <location>
        <begin position="172"/>
        <end position="248"/>
    </location>
</feature>
<keyword evidence="4" id="KW-1185">Reference proteome</keyword>
<reference evidence="2 5" key="4">
    <citation type="journal article" date="2020" name="Nature">
        <title>Six reference-quality genomes reveal evolution of bat adaptations.</title>
        <authorList>
            <person name="Jebb D."/>
            <person name="Huang Z."/>
            <person name="Pippel M."/>
            <person name="Hughes G.M."/>
            <person name="Lavrichenko K."/>
            <person name="Devanna P."/>
            <person name="Winkler S."/>
            <person name="Jermiin L.S."/>
            <person name="Skirmuntt E.C."/>
            <person name="Katzourakis A."/>
            <person name="Burkitt-Gray L."/>
            <person name="Ray D.A."/>
            <person name="Sullivan K.A.M."/>
            <person name="Roscito J.G."/>
            <person name="Kirilenko B.M."/>
            <person name="Davalos L.M."/>
            <person name="Corthals A.P."/>
            <person name="Power M.L."/>
            <person name="Jones G."/>
            <person name="Ransome R.D."/>
            <person name="Dechmann D.K.N."/>
            <person name="Locatelli A.G."/>
            <person name="Puechmaille S.J."/>
            <person name="Fedrigo O."/>
            <person name="Jarvis E.D."/>
            <person name="Hiller M."/>
            <person name="Vernes S.C."/>
            <person name="Myers E.W."/>
            <person name="Teeling E.C."/>
        </authorList>
    </citation>
    <scope>NUCLEOTIDE SEQUENCE [LARGE SCALE GENOMIC DNA]</scope>
    <source>
        <strain evidence="2">MRhiFer1</strain>
        <tissue evidence="2">Lung</tissue>
    </source>
</reference>
<evidence type="ECO:0000256" key="1">
    <source>
        <dbReference type="SAM" id="MobiDB-lite"/>
    </source>
</evidence>
<dbReference type="GeneID" id="117030230"/>
<feature type="region of interest" description="Disordered" evidence="1">
    <location>
        <begin position="265"/>
        <end position="313"/>
    </location>
</feature>
<evidence type="ECO:0000313" key="3">
    <source>
        <dbReference type="Ensembl" id="ENSRFEP00010027275.1"/>
    </source>
</evidence>
<feature type="compositionally biased region" description="Low complexity" evidence="1">
    <location>
        <begin position="213"/>
        <end position="222"/>
    </location>
</feature>
<name>A0A671FNX8_RHIFE</name>
<dbReference type="KEGG" id="rfq:117030230"/>
<reference evidence="3 4" key="3">
    <citation type="submission" date="2018-12" db="EMBL/GenBank/DDBJ databases">
        <title>G10K-VGP greater horseshoe bat female genome, primary haplotype.</title>
        <authorList>
            <person name="Teeling E."/>
            <person name="Myers G."/>
            <person name="Vernes S."/>
            <person name="Pippel M."/>
            <person name="Winkler S."/>
            <person name="Fedrigo O."/>
            <person name="Rhie A."/>
            <person name="Koren S."/>
            <person name="Phillippy A."/>
            <person name="Lewin H."/>
            <person name="Damas J."/>
            <person name="Howe K."/>
            <person name="Mountcastle J."/>
            <person name="Jarvis E.D."/>
        </authorList>
    </citation>
    <scope>NUCLEOTIDE SEQUENCE [LARGE SCALE GENOMIC DNA]</scope>
</reference>
<dbReference type="RefSeq" id="XP_032976016.1">
    <property type="nucleotide sequence ID" value="XM_033120125.1"/>
</dbReference>
<feature type="compositionally biased region" description="Pro residues" evidence="1">
    <location>
        <begin position="9"/>
        <end position="29"/>
    </location>
</feature>
<evidence type="ECO:0000313" key="4">
    <source>
        <dbReference type="Proteomes" id="UP000472240"/>
    </source>
</evidence>
<feature type="region of interest" description="Disordered" evidence="1">
    <location>
        <begin position="1"/>
        <end position="86"/>
    </location>
</feature>
<dbReference type="Proteomes" id="UP000585614">
    <property type="component" value="Unassembled WGS sequence"/>
</dbReference>
<dbReference type="PANTHER" id="PTHR38004:SF1">
    <property type="entry name" value="PROLINE-RICH PROTEIN 33"/>
    <property type="match status" value="1"/>
</dbReference>
<feature type="compositionally biased region" description="Pro residues" evidence="1">
    <location>
        <begin position="227"/>
        <end position="237"/>
    </location>
</feature>
<reference evidence="3 4" key="2">
    <citation type="journal article" date="2018" name="Annu Rev Anim Biosci">
        <title>Bat Biology, Genomes, and the Bat1K Project: To Generate Chromosome-Level Genomes for All Living Bat Species.</title>
        <authorList>
            <person name="Teeling E.C."/>
            <person name="Vernes S.C."/>
            <person name="Davalos L.M."/>
            <person name="Ray D.A."/>
            <person name="Gilbert M.T.P."/>
            <person name="Myers E."/>
        </authorList>
    </citation>
    <scope>NUCLEOTIDE SEQUENCE</scope>
</reference>
<dbReference type="OMA" id="NRTATGW"/>
<dbReference type="Proteomes" id="UP000472240">
    <property type="component" value="Chromosome 11"/>
</dbReference>
<organism evidence="3 4">
    <name type="scientific">Rhinolophus ferrumequinum</name>
    <name type="common">Greater horseshoe bat</name>
    <dbReference type="NCBI Taxonomy" id="59479"/>
    <lineage>
        <taxon>Eukaryota</taxon>
        <taxon>Metazoa</taxon>
        <taxon>Chordata</taxon>
        <taxon>Craniata</taxon>
        <taxon>Vertebrata</taxon>
        <taxon>Euteleostomi</taxon>
        <taxon>Mammalia</taxon>
        <taxon>Eutheria</taxon>
        <taxon>Laurasiatheria</taxon>
        <taxon>Chiroptera</taxon>
        <taxon>Yinpterochiroptera</taxon>
        <taxon>Rhinolophoidea</taxon>
        <taxon>Rhinolophidae</taxon>
        <taxon>Rhinolophinae</taxon>
        <taxon>Rhinolophus</taxon>
    </lineage>
</organism>
<dbReference type="CTD" id="102724536"/>
<sequence>MLISTASMPPEPAGPCPQGPPGAPPPLMPKPGKDNVRLQRLLRKEARKKMVGGGLSAPQGAFRTSLSPVSEASHDQETTAPRPSEAQHVVATLARAPPTPVIQHVVLPVQKPSFSLSFTQCRSLAAHFQAPGPQPTAPAPEDPWPHSGFAQVSATAVGGTHVSQVHIQLVSSPQAGTPEPPRTAPDGGPGGHDQDTVPCPPGTQPSIPVAHIRPLPTRAPAARPRPEVPPVPKPPPGFQASGPREGSSRVVVPVVPTYCSPVPSPCGPAPAAPDAEHLQDTPTAVPAAEAKQVSSLHGASASTPPAGPHPCPIPKVAPKPRISGWTRLKKQLMQEAEEPPFLGPEQKPKLTEQEVTAPAHWVPRPPASRASRLWDAVLYRVSVAESRGSSEGPRDEGRPLAGLSRLPFLCRPHFNARKLQEVATRPPPTIHSVLELSPQPKNFNRTATGWRLQ</sequence>
<protein>
    <submittedName>
        <fullName evidence="2 3">Proline rich 33</fullName>
    </submittedName>
</protein>
<evidence type="ECO:0000313" key="5">
    <source>
        <dbReference type="Proteomes" id="UP000585614"/>
    </source>
</evidence>
<feature type="compositionally biased region" description="Pro residues" evidence="1">
    <location>
        <begin position="132"/>
        <end position="142"/>
    </location>
</feature>
<dbReference type="Pfam" id="PF15485">
    <property type="entry name" value="DUF4643"/>
    <property type="match status" value="1"/>
</dbReference>
<evidence type="ECO:0000313" key="2">
    <source>
        <dbReference type="EMBL" id="KAF6334026.1"/>
    </source>
</evidence>
<dbReference type="OrthoDB" id="329227at2759"/>
<dbReference type="InterPro" id="IPR028004">
    <property type="entry name" value="DUF4643"/>
</dbReference>
<dbReference type="EMBL" id="JACAGC010000011">
    <property type="protein sequence ID" value="KAF6334026.1"/>
    <property type="molecule type" value="Genomic_DNA"/>
</dbReference>
<reference evidence="3 4" key="1">
    <citation type="journal article" date="2015" name="Annu Rev Anim Biosci">
        <title>The Genome 10K Project: a way forward.</title>
        <authorList>
            <person name="Koepfli K.P."/>
            <person name="Paten B."/>
            <person name="O'Brien S.J."/>
            <person name="Koepfli K.P."/>
            <person name="Paten B."/>
            <person name="Antunes A."/>
            <person name="Belov K."/>
            <person name="Bustamante C."/>
            <person name="Castoe T.A."/>
            <person name="Clawson H."/>
            <person name="Crawford A.J."/>
            <person name="Diekhans M."/>
            <person name="Distel D."/>
            <person name="Durbin R."/>
            <person name="Earl D."/>
            <person name="Fujita M.K."/>
            <person name="Gamble T."/>
            <person name="Georges A."/>
            <person name="Gemmell N."/>
            <person name="Gilbert M.T."/>
            <person name="Graves J.M."/>
            <person name="Green R.E."/>
            <person name="Hickey G."/>
            <person name="Jarvis E.D."/>
            <person name="Johnson W."/>
            <person name="Komissarov A."/>
            <person name="Korf I."/>
            <person name="Kuhn R."/>
            <person name="Larkin D.M."/>
            <person name="Lewin H."/>
            <person name="Lopez J.V."/>
            <person name="Ma J."/>
            <person name="Marques-Bonet T."/>
            <person name="Miller W."/>
            <person name="Murphy R."/>
            <person name="Pevzner P."/>
            <person name="Shapiro B."/>
            <person name="Steiner C."/>
            <person name="Tamazian G."/>
            <person name="Venkatesh B."/>
            <person name="Wang J."/>
            <person name="Wayne R."/>
            <person name="Wiley E."/>
            <person name="Yang H."/>
            <person name="Zhang G."/>
            <person name="Haussler D."/>
            <person name="Ryder O."/>
            <person name="O'Brien S.J."/>
        </authorList>
    </citation>
    <scope>NUCLEOTIDE SEQUENCE</scope>
</reference>
<dbReference type="AlphaFoldDB" id="A0A671FNX8"/>
<gene>
    <name evidence="3" type="primary">PRR33</name>
    <name evidence="2" type="ORF">mRhiFer1_013653</name>
</gene>
<dbReference type="PANTHER" id="PTHR38004">
    <property type="entry name" value="PROLINE-RICH PROTEIN 33"/>
    <property type="match status" value="1"/>
</dbReference>
<dbReference type="GeneTree" id="ENSGT00390000016727"/>
<proteinExistence type="predicted"/>
<accession>A0A671FNX8</accession>